<dbReference type="Proteomes" id="UP000180166">
    <property type="component" value="Chromosome"/>
</dbReference>
<evidence type="ECO:0000313" key="2">
    <source>
        <dbReference type="Proteomes" id="UP000180166"/>
    </source>
</evidence>
<organism evidence="1 2">
    <name type="scientific">Nocardia seriolae</name>
    <dbReference type="NCBI Taxonomy" id="37332"/>
    <lineage>
        <taxon>Bacteria</taxon>
        <taxon>Bacillati</taxon>
        <taxon>Actinomycetota</taxon>
        <taxon>Actinomycetes</taxon>
        <taxon>Mycobacteriales</taxon>
        <taxon>Nocardiaceae</taxon>
        <taxon>Nocardia</taxon>
    </lineage>
</organism>
<dbReference type="KEGG" id="nsr:NS506_06917"/>
<evidence type="ECO:0000313" key="1">
    <source>
        <dbReference type="EMBL" id="APB00946.1"/>
    </source>
</evidence>
<gene>
    <name evidence="1" type="ORF">NS506_06917</name>
</gene>
<name>A0ABC8B346_9NOCA</name>
<sequence length="169" mass="17234">MPDRLAGGFVRNHLPTVSNSRRLVVLVGLTCALAGCGTANNTAHPTTTSAKTTSSAAVATTTPAAVPSTSVSPIPPAITAAPTATTTAPAAEAAAIMPSVVCMNLQDAQNKIHEAGVFYSRSKDATGKGRHQVIDRNWLVVAQNLAPGTPFGEGDAILSVVKYGEPNNC</sequence>
<accession>A0ABC8B346</accession>
<dbReference type="EMBL" id="CP017839">
    <property type="protein sequence ID" value="APB00946.1"/>
    <property type="molecule type" value="Genomic_DNA"/>
</dbReference>
<dbReference type="Gene3D" id="3.30.10.20">
    <property type="match status" value="1"/>
</dbReference>
<evidence type="ECO:0008006" key="3">
    <source>
        <dbReference type="Google" id="ProtNLM"/>
    </source>
</evidence>
<protein>
    <recommendedName>
        <fullName evidence="3">PASTA domain-containing protein</fullName>
    </recommendedName>
</protein>
<proteinExistence type="predicted"/>
<reference evidence="1 2" key="1">
    <citation type="submission" date="2016-10" db="EMBL/GenBank/DDBJ databases">
        <title>Genome sequence of Nocardia seriolae strain EM150506, isolated from Anguila japonica.</title>
        <authorList>
            <person name="Han H.-J."/>
        </authorList>
    </citation>
    <scope>NUCLEOTIDE SEQUENCE [LARGE SCALE GENOMIC DNA]</scope>
    <source>
        <strain evidence="1 2">EM150506</strain>
    </source>
</reference>
<dbReference type="AlphaFoldDB" id="A0ABC8B346"/>